<evidence type="ECO:0000313" key="2">
    <source>
        <dbReference type="EMBL" id="GBG16313.1"/>
    </source>
</evidence>
<dbReference type="InParanoid" id="A0A2R5FJC4"/>
<name>A0A2R5FJC4_9STRA</name>
<dbReference type="Proteomes" id="UP000241890">
    <property type="component" value="Unassembled WGS sequence"/>
</dbReference>
<keyword evidence="3" id="KW-1185">Reference proteome</keyword>
<reference evidence="2 3" key="1">
    <citation type="submission" date="2017-12" db="EMBL/GenBank/DDBJ databases">
        <title>Sequencing, de novo assembly and annotation of complete genome of a new Thraustochytrid species, strain FCC1311.</title>
        <authorList>
            <person name="Sedici K."/>
            <person name="Godart F."/>
            <person name="Aiese Cigliano R."/>
            <person name="Sanseverino W."/>
            <person name="Barakat M."/>
            <person name="Ortet P."/>
            <person name="Marechal E."/>
            <person name="Cagnac O."/>
            <person name="Amato A."/>
        </authorList>
    </citation>
    <scope>NUCLEOTIDE SEQUENCE [LARGE SCALE GENOMIC DNA]</scope>
</reference>
<feature type="region of interest" description="Disordered" evidence="1">
    <location>
        <begin position="107"/>
        <end position="131"/>
    </location>
</feature>
<comment type="caution">
    <text evidence="2">The sequence shown here is derived from an EMBL/GenBank/DDBJ whole genome shotgun (WGS) entry which is preliminary data.</text>
</comment>
<dbReference type="PANTHER" id="PTHR19446">
    <property type="entry name" value="REVERSE TRANSCRIPTASES"/>
    <property type="match status" value="1"/>
</dbReference>
<proteinExistence type="predicted"/>
<dbReference type="OrthoDB" id="207311at2759"/>
<feature type="compositionally biased region" description="Low complexity" evidence="1">
    <location>
        <begin position="114"/>
        <end position="125"/>
    </location>
</feature>
<dbReference type="AlphaFoldDB" id="A0A2R5FJC4"/>
<feature type="non-terminal residue" evidence="2">
    <location>
        <position position="1"/>
    </location>
</feature>
<gene>
    <name evidence="2" type="ORF">FCC1311_117882</name>
</gene>
<sequence>GADAARFIDHIVWRRGGRALQHTRTRRNRTWDVSDHYPIHAKIWWPPAAPAPAAAADAADQVQPKPRFKLRHLIQPRRAERVSAKATIEALQRSNYWLPLQDLFSDGDDDVNGNDDNNNNDNHNAGDGDEAERMQRALALSDEATAGLGERVIEAAFSAARERELLEPAPARQAGARRLPAAVQRAITALRDPDSGELLLEAPEIAGAWATHYGRLAADATGHSRDDDHWAQLWPEAEEREEIEGLNDWISREEIASAILGMKNNRAPGDDGVPAELWRLLVRGAEATEAPAMKAIENVINALFFKAFVPECWCTSTVVSIPKKGDLEDMNNYRGISLMSTFLKIIMRVVARRIDRAFETQSMWAREQGGFRRREECAAQVAA</sequence>
<protein>
    <submittedName>
        <fullName evidence="2">LINE-1 retrotransposable element ORF2 protein</fullName>
    </submittedName>
</protein>
<dbReference type="EMBL" id="BEYU01001863">
    <property type="protein sequence ID" value="GBG16313.1"/>
    <property type="molecule type" value="Genomic_DNA"/>
</dbReference>
<evidence type="ECO:0000313" key="3">
    <source>
        <dbReference type="Proteomes" id="UP000241890"/>
    </source>
</evidence>
<feature type="non-terminal residue" evidence="2">
    <location>
        <position position="383"/>
    </location>
</feature>
<accession>A0A2R5FJC4</accession>
<evidence type="ECO:0000256" key="1">
    <source>
        <dbReference type="SAM" id="MobiDB-lite"/>
    </source>
</evidence>
<organism evidence="2 3">
    <name type="scientific">Hondaea fermentalgiana</name>
    <dbReference type="NCBI Taxonomy" id="2315210"/>
    <lineage>
        <taxon>Eukaryota</taxon>
        <taxon>Sar</taxon>
        <taxon>Stramenopiles</taxon>
        <taxon>Bigyra</taxon>
        <taxon>Labyrinthulomycetes</taxon>
        <taxon>Thraustochytrida</taxon>
        <taxon>Thraustochytriidae</taxon>
        <taxon>Hondaea</taxon>
    </lineage>
</organism>